<accession>A0AA41UA21</accession>
<dbReference type="InterPro" id="IPR006059">
    <property type="entry name" value="SBP"/>
</dbReference>
<dbReference type="RefSeq" id="WP_236087413.1">
    <property type="nucleotide sequence ID" value="NZ_JAKGSG010000006.1"/>
</dbReference>
<sequence length="438" mass="46526">MKKYLTITTAVVAVGLLAAGCSDPTAGGGGAGGEPAAWPAQDTDLDGTTLTIWAAQNSNTVPEAVVAGFEELTGAEVEVVTIPDPYEQGIQTKVATGDMPDLAFWQPTASMLTALNAPTNLQPLDGAPWVDSYSDGLADITGSLDGTQYAALITSPAVEGVYYNKEVFAEHGIAEIPTDWNTFLEVARALKAEGQTPFYEMGEDLWATQWWIHVLLADAAKDGLWERVNTGEEKFTDPTILGAIETYESLIDEGLFNEDIKTATFEDQGDALLAGDAAMVVQVTSFFGQLQAKADSAELDEKIGFFPISPSGNVGTFIPDQSNALVAFKTGDADREAAARQLLTYWLGDGYADFVADRDTISLQDGVPTPDSVPQALLDVHASLGESVGSMQVLAVANPDMYISLADMVQGTMTPEEVAQETQDQFAQLARAQGVEGF</sequence>
<keyword evidence="3" id="KW-0732">Signal</keyword>
<dbReference type="EMBL" id="JAKGSG010000006">
    <property type="protein sequence ID" value="MCF4119699.1"/>
    <property type="molecule type" value="Genomic_DNA"/>
</dbReference>
<dbReference type="PANTHER" id="PTHR43649:SF29">
    <property type="entry name" value="OSMOPROTECTIVE COMPOUNDS-BINDING PROTEIN GGTB"/>
    <property type="match status" value="1"/>
</dbReference>
<dbReference type="Gene3D" id="3.40.190.10">
    <property type="entry name" value="Periplasmic binding protein-like II"/>
    <property type="match status" value="2"/>
</dbReference>
<evidence type="ECO:0000313" key="5">
    <source>
        <dbReference type="EMBL" id="MCF4123461.1"/>
    </source>
</evidence>
<keyword evidence="2" id="KW-0813">Transport</keyword>
<keyword evidence="6" id="KW-1185">Reference proteome</keyword>
<evidence type="ECO:0000313" key="6">
    <source>
        <dbReference type="Proteomes" id="UP001165405"/>
    </source>
</evidence>
<protein>
    <submittedName>
        <fullName evidence="4">ABC transporter substrate-binding protein</fullName>
    </submittedName>
</protein>
<comment type="caution">
    <text evidence="4">The sequence shown here is derived from an EMBL/GenBank/DDBJ whole genome shotgun (WGS) entry which is preliminary data.</text>
</comment>
<evidence type="ECO:0000256" key="3">
    <source>
        <dbReference type="SAM" id="SignalP"/>
    </source>
</evidence>
<gene>
    <name evidence="4" type="ORF">L1785_01765</name>
    <name evidence="5" type="ORF">L1785_21065</name>
</gene>
<dbReference type="EMBL" id="JAKGSG010000061">
    <property type="protein sequence ID" value="MCF4123461.1"/>
    <property type="molecule type" value="Genomic_DNA"/>
</dbReference>
<organism evidence="4 6">
    <name type="scientific">Antribacter soli</name>
    <dbReference type="NCBI Taxonomy" id="2910976"/>
    <lineage>
        <taxon>Bacteria</taxon>
        <taxon>Bacillati</taxon>
        <taxon>Actinomycetota</taxon>
        <taxon>Actinomycetes</taxon>
        <taxon>Micrococcales</taxon>
        <taxon>Promicromonosporaceae</taxon>
        <taxon>Antribacter</taxon>
    </lineage>
</organism>
<evidence type="ECO:0000256" key="1">
    <source>
        <dbReference type="ARBA" id="ARBA00008520"/>
    </source>
</evidence>
<proteinExistence type="inferred from homology"/>
<reference evidence="4" key="1">
    <citation type="submission" date="2022-01" db="EMBL/GenBank/DDBJ databases">
        <title>Antribacter sp. nov., isolated from Guizhou of China.</title>
        <authorList>
            <person name="Chengliang C."/>
            <person name="Ya Z."/>
        </authorList>
    </citation>
    <scope>NUCLEOTIDE SEQUENCE</scope>
    <source>
        <strain evidence="4">KLBMP 9083</strain>
    </source>
</reference>
<dbReference type="InterPro" id="IPR050490">
    <property type="entry name" value="Bact_solute-bd_prot1"/>
</dbReference>
<feature type="chain" id="PRO_5041589191" evidence="3">
    <location>
        <begin position="19"/>
        <end position="438"/>
    </location>
</feature>
<feature type="signal peptide" evidence="3">
    <location>
        <begin position="1"/>
        <end position="18"/>
    </location>
</feature>
<name>A0AA41UA21_9MICO</name>
<dbReference type="Proteomes" id="UP001165405">
    <property type="component" value="Unassembled WGS sequence"/>
</dbReference>
<dbReference type="AlphaFoldDB" id="A0AA41UA21"/>
<evidence type="ECO:0000313" key="4">
    <source>
        <dbReference type="EMBL" id="MCF4119699.1"/>
    </source>
</evidence>
<dbReference type="SUPFAM" id="SSF53850">
    <property type="entry name" value="Periplasmic binding protein-like II"/>
    <property type="match status" value="1"/>
</dbReference>
<comment type="similarity">
    <text evidence="1">Belongs to the bacterial solute-binding protein 1 family.</text>
</comment>
<dbReference type="PANTHER" id="PTHR43649">
    <property type="entry name" value="ARABINOSE-BINDING PROTEIN-RELATED"/>
    <property type="match status" value="1"/>
</dbReference>
<evidence type="ECO:0000256" key="2">
    <source>
        <dbReference type="ARBA" id="ARBA00022448"/>
    </source>
</evidence>
<dbReference type="Pfam" id="PF01547">
    <property type="entry name" value="SBP_bac_1"/>
    <property type="match status" value="1"/>
</dbReference>
<dbReference type="PROSITE" id="PS51257">
    <property type="entry name" value="PROKAR_LIPOPROTEIN"/>
    <property type="match status" value="1"/>
</dbReference>